<proteinExistence type="predicted"/>
<evidence type="ECO:0000313" key="3">
    <source>
        <dbReference type="Proteomes" id="UP000178726"/>
    </source>
</evidence>
<dbReference type="STRING" id="1798689.A3I29_03855"/>
<reference evidence="2 3" key="1">
    <citation type="journal article" date="2016" name="Nat. Commun.">
        <title>Thousands of microbial genomes shed light on interconnected biogeochemical processes in an aquifer system.</title>
        <authorList>
            <person name="Anantharaman K."/>
            <person name="Brown C.T."/>
            <person name="Hug L.A."/>
            <person name="Sharon I."/>
            <person name="Castelle C.J."/>
            <person name="Probst A.J."/>
            <person name="Thomas B.C."/>
            <person name="Singh A."/>
            <person name="Wilkins M.J."/>
            <person name="Karaoz U."/>
            <person name="Brodie E.L."/>
            <person name="Williams K.H."/>
            <person name="Hubbard S.S."/>
            <person name="Banfield J.F."/>
        </authorList>
    </citation>
    <scope>NUCLEOTIDE SEQUENCE [LARGE SCALE GENOMIC DNA]</scope>
</reference>
<evidence type="ECO:0000259" key="1">
    <source>
        <dbReference type="Pfam" id="PF10026"/>
    </source>
</evidence>
<evidence type="ECO:0000313" key="2">
    <source>
        <dbReference type="EMBL" id="OGH81377.1"/>
    </source>
</evidence>
<dbReference type="EMBL" id="MFQK01000002">
    <property type="protein sequence ID" value="OGH81377.1"/>
    <property type="molecule type" value="Genomic_DNA"/>
</dbReference>
<comment type="caution">
    <text evidence="2">The sequence shown here is derived from an EMBL/GenBank/DDBJ whole genome shotgun (WGS) entry which is preliminary data.</text>
</comment>
<dbReference type="Pfam" id="PF10026">
    <property type="entry name" value="DUF2268"/>
    <property type="match status" value="1"/>
</dbReference>
<dbReference type="Proteomes" id="UP000178726">
    <property type="component" value="Unassembled WGS sequence"/>
</dbReference>
<sequence length="220" mass="24831">MKNVKLCVLANDPAMQPYARFVKKEAASSVQMIARRIPVADVDIIIMHSPRNVAFGIISTQTQSKNHLVVALNVKHKRFKKNLRVELRKALAHGLYHIARMQKNGYPKTLIENCLNEGLAIHFEIEFAGPTRAPYWTSIKNEALDKVITKAKKECNSPDFDYDGWFYGSKTQNIPRFAGYCMGYKFIEEFLKNNPGATASKLVGKKSKFLLAGIIGRLSK</sequence>
<dbReference type="AlphaFoldDB" id="A0A1F6NBS8"/>
<gene>
    <name evidence="2" type="ORF">A3I29_03855</name>
</gene>
<organism evidence="2 3">
    <name type="scientific">Candidatus Magasanikbacteria bacterium RIFCSPLOWO2_02_FULL_44_11</name>
    <dbReference type="NCBI Taxonomy" id="1798689"/>
    <lineage>
        <taxon>Bacteria</taxon>
        <taxon>Candidatus Magasanikiibacteriota</taxon>
    </lineage>
</organism>
<name>A0A1F6NBS8_9BACT</name>
<accession>A0A1F6NBS8</accession>
<protein>
    <recommendedName>
        <fullName evidence="1">DUF2268 domain-containing protein</fullName>
    </recommendedName>
</protein>
<feature type="domain" description="DUF2268" evidence="1">
    <location>
        <begin position="74"/>
        <end position="202"/>
    </location>
</feature>
<dbReference type="InterPro" id="IPR018728">
    <property type="entry name" value="DUF2268"/>
</dbReference>